<organism evidence="6 7">
    <name type="scientific">Geomonas oryzisoli</name>
    <dbReference type="NCBI Taxonomy" id="2847992"/>
    <lineage>
        <taxon>Bacteria</taxon>
        <taxon>Pseudomonadati</taxon>
        <taxon>Thermodesulfobacteriota</taxon>
        <taxon>Desulfuromonadia</taxon>
        <taxon>Geobacterales</taxon>
        <taxon>Geobacteraceae</taxon>
        <taxon>Geomonas</taxon>
    </lineage>
</organism>
<protein>
    <recommendedName>
        <fullName evidence="3">UDP-N-acetylglucosamine 2-epimerase (non-hydrolyzing)</fullName>
        <ecNumber evidence="3">5.1.3.14</ecNumber>
    </recommendedName>
</protein>
<keyword evidence="7" id="KW-1185">Reference proteome</keyword>
<evidence type="ECO:0000313" key="7">
    <source>
        <dbReference type="Proteomes" id="UP000683557"/>
    </source>
</evidence>
<comment type="similarity">
    <text evidence="2 4">Belongs to the UDP-N-acetylglucosamine 2-epimerase family.</text>
</comment>
<sequence length="372" mass="40332">MVVIGTRPEAIKMAPVVRELQQRTGLKPVVVATSQHKEMLHQALAAFDITPDLDLDVMKPGQDLEHITCTVLERLAPLVREIRPDAMLVHGDTTTAMAASLVGYYNGVMVGHVEAGLRSFDKQAPYPEEVNRRIVGVVADWHFAPTSAAAGNLAAEGVTAASVAITGNTIVDAVQQVSRKLLDDRRIEAELSAAGMRHWDKRIILVTGHRRENLDGGIERMCTALARITDELEDVVVVYPVHLNPRVKDAVNKTLSGRDRVLLMSPLGYEPFVYLMAKATLIVTDSGGIQEEAAALSKPVLITRTVTERPEVVEAGIGILVGTEPEAIYSNAVAILADREKYDAMSSAVNPFGDGFAAARICDFLQRALCAR</sequence>
<evidence type="ECO:0000259" key="5">
    <source>
        <dbReference type="Pfam" id="PF02350"/>
    </source>
</evidence>
<dbReference type="Proteomes" id="UP000683557">
    <property type="component" value="Chromosome"/>
</dbReference>
<dbReference type="InterPro" id="IPR029767">
    <property type="entry name" value="WecB-like"/>
</dbReference>
<evidence type="ECO:0000313" key="6">
    <source>
        <dbReference type="EMBL" id="QWV95653.1"/>
    </source>
</evidence>
<evidence type="ECO:0000256" key="4">
    <source>
        <dbReference type="RuleBase" id="RU003513"/>
    </source>
</evidence>
<dbReference type="EC" id="5.1.3.14" evidence="3"/>
<dbReference type="Pfam" id="PF02350">
    <property type="entry name" value="Epimerase_2"/>
    <property type="match status" value="1"/>
</dbReference>
<dbReference type="PANTHER" id="PTHR43174">
    <property type="entry name" value="UDP-N-ACETYLGLUCOSAMINE 2-EPIMERASE"/>
    <property type="match status" value="1"/>
</dbReference>
<dbReference type="GO" id="GO:0008761">
    <property type="term" value="F:UDP-N-acetylglucosamine 2-epimerase activity"/>
    <property type="evidence" value="ECO:0007669"/>
    <property type="project" value="UniProtKB-EC"/>
</dbReference>
<dbReference type="PANTHER" id="PTHR43174:SF2">
    <property type="entry name" value="UDP-N-ACETYLGLUCOSAMINE 2-EPIMERASE"/>
    <property type="match status" value="1"/>
</dbReference>
<accession>A0ABX8JCY7</accession>
<feature type="domain" description="UDP-N-acetylglucosamine 2-epimerase" evidence="5">
    <location>
        <begin position="18"/>
        <end position="365"/>
    </location>
</feature>
<evidence type="ECO:0000256" key="1">
    <source>
        <dbReference type="ARBA" id="ARBA00023235"/>
    </source>
</evidence>
<name>A0ABX8JCY7_9BACT</name>
<proteinExistence type="inferred from homology"/>
<dbReference type="NCBIfam" id="TIGR00236">
    <property type="entry name" value="wecB"/>
    <property type="match status" value="1"/>
</dbReference>
<dbReference type="CDD" id="cd03786">
    <property type="entry name" value="GTB_UDP-GlcNAc_2-Epimerase"/>
    <property type="match status" value="1"/>
</dbReference>
<gene>
    <name evidence="6" type="primary">wecB</name>
    <name evidence="6" type="ORF">KP004_06375</name>
</gene>
<evidence type="ECO:0000256" key="2">
    <source>
        <dbReference type="ARBA" id="ARBA00038209"/>
    </source>
</evidence>
<keyword evidence="1 4" id="KW-0413">Isomerase</keyword>
<evidence type="ECO:0000256" key="3">
    <source>
        <dbReference type="ARBA" id="ARBA00038858"/>
    </source>
</evidence>
<dbReference type="InterPro" id="IPR003331">
    <property type="entry name" value="UDP_GlcNAc_Epimerase_2_dom"/>
</dbReference>
<reference evidence="6 7" key="1">
    <citation type="submission" date="2021-06" db="EMBL/GenBank/DDBJ databases">
        <title>Gemonas diversity in paddy soil.</title>
        <authorList>
            <person name="Liu G."/>
        </authorList>
    </citation>
    <scope>NUCLEOTIDE SEQUENCE [LARGE SCALE GENOMIC DNA]</scope>
    <source>
        <strain evidence="6 7">RG10</strain>
    </source>
</reference>
<dbReference type="EMBL" id="CP076723">
    <property type="protein sequence ID" value="QWV95653.1"/>
    <property type="molecule type" value="Genomic_DNA"/>
</dbReference>